<dbReference type="NCBIfam" id="TIGR04183">
    <property type="entry name" value="Por_Secre_tail"/>
    <property type="match status" value="1"/>
</dbReference>
<evidence type="ECO:0008006" key="7">
    <source>
        <dbReference type="Google" id="ProtNLM"/>
    </source>
</evidence>
<dbReference type="InterPro" id="IPR039331">
    <property type="entry name" value="PAPs-like"/>
</dbReference>
<dbReference type="EMBL" id="MORL01000001">
    <property type="protein sequence ID" value="OIN60693.1"/>
    <property type="molecule type" value="Genomic_DNA"/>
</dbReference>
<sequence>MLRNVLLLLSALCFSLAVCAQNFTELLGRPTTKSVTASIMFDADTDLYWEYGTTSGSYPLKTATFKATANTPLEADITGLTANTTYVYRVRYKSAGATGYNTGLEHTFQTPRPAGTSFTFAIEADPHLDENTLPESYRLTLKNILADKPDFLVDLGDDFMTDKLAVKTQPEITARTLLNRSYFNEACHSVPLFLVLGNHEGEAGFMLNNTANSVPVMATNTRKIYYPNPLPNDFYTGNVTTETFVGLRENYYAWEWGNALFVVLDPYWYTQKKGDWGWTLGKTQYDWLAKTLATSKATFKFVFCHQLVGTSDADGRGGTEVGHLYEQGGLNADGSYGFDANRPGWGKPLNTLMKDNNVTIFFHGHDHFYGKQEKFGLIFQEVPQPSAKNITNITGLDYGYVEGVLMPNRGYLRVTVTNNDVKVEYVKTYLPAEEKNGLKNGQVAHSYTVTRNLITGVPTVTEKDLVRVYPNPATSQVHVAFSEPVSNYTIRVANLAGQVLFETSRTPVDVSRLPEGTYLLNIQTDRFDFNKRIQVSH</sequence>
<dbReference type="SUPFAM" id="SSF56300">
    <property type="entry name" value="Metallo-dependent phosphatases"/>
    <property type="match status" value="1"/>
</dbReference>
<protein>
    <recommendedName>
        <fullName evidence="7">Metallophosphoesterase</fullName>
    </recommendedName>
</protein>
<feature type="domain" description="Calcineurin-like phosphoesterase" evidence="3">
    <location>
        <begin position="119"/>
        <end position="368"/>
    </location>
</feature>
<evidence type="ECO:0000259" key="4">
    <source>
        <dbReference type="Pfam" id="PF18962"/>
    </source>
</evidence>
<feature type="domain" description="Secretion system C-terminal sorting" evidence="4">
    <location>
        <begin position="468"/>
        <end position="533"/>
    </location>
</feature>
<dbReference type="InterPro" id="IPR026444">
    <property type="entry name" value="Secre_tail"/>
</dbReference>
<dbReference type="Pfam" id="PF00149">
    <property type="entry name" value="Metallophos"/>
    <property type="match status" value="1"/>
</dbReference>
<accession>A0A1S2VPJ9</accession>
<evidence type="ECO:0000256" key="1">
    <source>
        <dbReference type="ARBA" id="ARBA00022729"/>
    </source>
</evidence>
<dbReference type="PANTHER" id="PTHR22953:SF153">
    <property type="entry name" value="PURPLE ACID PHOSPHATASE"/>
    <property type="match status" value="1"/>
</dbReference>
<gene>
    <name evidence="5" type="ORF">BLX24_00840</name>
</gene>
<dbReference type="InterPro" id="IPR004843">
    <property type="entry name" value="Calcineurin-like_PHP"/>
</dbReference>
<feature type="signal peptide" evidence="2">
    <location>
        <begin position="1"/>
        <end position="20"/>
    </location>
</feature>
<dbReference type="Gene3D" id="3.60.21.10">
    <property type="match status" value="1"/>
</dbReference>
<organism evidence="5 6">
    <name type="scientific">Arsenicibacter rosenii</name>
    <dbReference type="NCBI Taxonomy" id="1750698"/>
    <lineage>
        <taxon>Bacteria</taxon>
        <taxon>Pseudomonadati</taxon>
        <taxon>Bacteroidota</taxon>
        <taxon>Cytophagia</taxon>
        <taxon>Cytophagales</taxon>
        <taxon>Spirosomataceae</taxon>
        <taxon>Arsenicibacter</taxon>
    </lineage>
</organism>
<evidence type="ECO:0000313" key="6">
    <source>
        <dbReference type="Proteomes" id="UP000181790"/>
    </source>
</evidence>
<dbReference type="Pfam" id="PF18962">
    <property type="entry name" value="Por_Secre_tail"/>
    <property type="match status" value="1"/>
</dbReference>
<keyword evidence="1 2" id="KW-0732">Signal</keyword>
<proteinExistence type="predicted"/>
<dbReference type="GO" id="GO:0003993">
    <property type="term" value="F:acid phosphatase activity"/>
    <property type="evidence" value="ECO:0007669"/>
    <property type="project" value="InterPro"/>
</dbReference>
<evidence type="ECO:0000259" key="3">
    <source>
        <dbReference type="Pfam" id="PF00149"/>
    </source>
</evidence>
<dbReference type="PANTHER" id="PTHR22953">
    <property type="entry name" value="ACID PHOSPHATASE RELATED"/>
    <property type="match status" value="1"/>
</dbReference>
<evidence type="ECO:0000256" key="2">
    <source>
        <dbReference type="SAM" id="SignalP"/>
    </source>
</evidence>
<reference evidence="5 6" key="1">
    <citation type="submission" date="2016-10" db="EMBL/GenBank/DDBJ databases">
        <title>Arsenicibacter rosenii gen. nov., sp. nov., an efficient arsenic-methylating bacterium isolated from an arsenic-contaminated paddy soil.</title>
        <authorList>
            <person name="Huang K."/>
        </authorList>
    </citation>
    <scope>NUCLEOTIDE SEQUENCE [LARGE SCALE GENOMIC DNA]</scope>
    <source>
        <strain evidence="5 6">SM-1</strain>
    </source>
</reference>
<dbReference type="AlphaFoldDB" id="A0A1S2VPJ9"/>
<dbReference type="InterPro" id="IPR029052">
    <property type="entry name" value="Metallo-depent_PP-like"/>
</dbReference>
<comment type="caution">
    <text evidence="5">The sequence shown here is derived from an EMBL/GenBank/DDBJ whole genome shotgun (WGS) entry which is preliminary data.</text>
</comment>
<name>A0A1S2VPJ9_9BACT</name>
<dbReference type="OrthoDB" id="9811395at2"/>
<evidence type="ECO:0000313" key="5">
    <source>
        <dbReference type="EMBL" id="OIN60693.1"/>
    </source>
</evidence>
<dbReference type="RefSeq" id="WP_071501193.1">
    <property type="nucleotide sequence ID" value="NZ_MORL01000001.1"/>
</dbReference>
<feature type="chain" id="PRO_5010346043" description="Metallophosphoesterase" evidence="2">
    <location>
        <begin position="21"/>
        <end position="537"/>
    </location>
</feature>
<keyword evidence="6" id="KW-1185">Reference proteome</keyword>
<dbReference type="Proteomes" id="UP000181790">
    <property type="component" value="Unassembled WGS sequence"/>
</dbReference>